<feature type="transmembrane region" description="Helical" evidence="7">
    <location>
        <begin position="327"/>
        <end position="349"/>
    </location>
</feature>
<feature type="transmembrane region" description="Helical" evidence="7">
    <location>
        <begin position="93"/>
        <end position="114"/>
    </location>
</feature>
<feature type="transmembrane region" description="Helical" evidence="7">
    <location>
        <begin position="217"/>
        <end position="234"/>
    </location>
</feature>
<keyword evidence="6 7" id="KW-0472">Membrane</keyword>
<feature type="transmembrane region" description="Helical" evidence="7">
    <location>
        <begin position="120"/>
        <end position="142"/>
    </location>
</feature>
<comment type="subcellular location">
    <subcellularLocation>
        <location evidence="1">Membrane</location>
        <topology evidence="1">Multi-pass membrane protein</topology>
    </subcellularLocation>
</comment>
<dbReference type="GO" id="GO:0015297">
    <property type="term" value="F:antiporter activity"/>
    <property type="evidence" value="ECO:0007669"/>
    <property type="project" value="InterPro"/>
</dbReference>
<feature type="transmembrane region" description="Helical" evidence="7">
    <location>
        <begin position="17"/>
        <end position="41"/>
    </location>
</feature>
<dbReference type="GO" id="GO:1902600">
    <property type="term" value="P:proton transmembrane transport"/>
    <property type="evidence" value="ECO:0007669"/>
    <property type="project" value="InterPro"/>
</dbReference>
<evidence type="ECO:0000259" key="8">
    <source>
        <dbReference type="Pfam" id="PF00999"/>
    </source>
</evidence>
<dbReference type="PANTHER" id="PTHR42751">
    <property type="entry name" value="SODIUM/HYDROGEN EXCHANGER FAMILY/TRKA DOMAIN PROTEIN"/>
    <property type="match status" value="1"/>
</dbReference>
<comment type="caution">
    <text evidence="9">The sequence shown here is derived from an EMBL/GenBank/DDBJ whole genome shotgun (WGS) entry which is preliminary data.</text>
</comment>
<feature type="transmembrane region" description="Helical" evidence="7">
    <location>
        <begin position="361"/>
        <end position="380"/>
    </location>
</feature>
<dbReference type="Gene3D" id="1.20.1530.20">
    <property type="match status" value="1"/>
</dbReference>
<feature type="transmembrane region" description="Helical" evidence="7">
    <location>
        <begin position="154"/>
        <end position="174"/>
    </location>
</feature>
<dbReference type="GO" id="GO:0016020">
    <property type="term" value="C:membrane"/>
    <property type="evidence" value="ECO:0007669"/>
    <property type="project" value="UniProtKB-SubCell"/>
</dbReference>
<gene>
    <name evidence="9" type="ORF">Gocc_2838</name>
</gene>
<keyword evidence="10" id="KW-1185">Reference proteome</keyword>
<evidence type="ECO:0000256" key="5">
    <source>
        <dbReference type="ARBA" id="ARBA00022989"/>
    </source>
</evidence>
<evidence type="ECO:0000313" key="10">
    <source>
        <dbReference type="Proteomes" id="UP000254134"/>
    </source>
</evidence>
<name>A0A7M2YTK3_9ACTN</name>
<dbReference type="InterPro" id="IPR006153">
    <property type="entry name" value="Cation/H_exchanger_TM"/>
</dbReference>
<keyword evidence="5 7" id="KW-1133">Transmembrane helix</keyword>
<protein>
    <submittedName>
        <fullName evidence="9">Kef-type K+ transport system membrane component</fullName>
    </submittedName>
</protein>
<evidence type="ECO:0000256" key="2">
    <source>
        <dbReference type="ARBA" id="ARBA00005551"/>
    </source>
</evidence>
<feature type="transmembrane region" description="Helical" evidence="7">
    <location>
        <begin position="186"/>
        <end position="205"/>
    </location>
</feature>
<accession>A0A7M2YTK3</accession>
<dbReference type="Pfam" id="PF00999">
    <property type="entry name" value="Na_H_Exchanger"/>
    <property type="match status" value="1"/>
</dbReference>
<evidence type="ECO:0000313" key="9">
    <source>
        <dbReference type="EMBL" id="RDI73482.1"/>
    </source>
</evidence>
<dbReference type="PANTHER" id="PTHR42751:SF4">
    <property type="entry name" value="K(+)_H(+) ANTIPORTER SUBUNIT KHTU"/>
    <property type="match status" value="1"/>
</dbReference>
<organism evidence="9 10">
    <name type="scientific">Gaiella occulta</name>
    <dbReference type="NCBI Taxonomy" id="1002870"/>
    <lineage>
        <taxon>Bacteria</taxon>
        <taxon>Bacillati</taxon>
        <taxon>Actinomycetota</taxon>
        <taxon>Thermoleophilia</taxon>
        <taxon>Gaiellales</taxon>
        <taxon>Gaiellaceae</taxon>
        <taxon>Gaiella</taxon>
    </lineage>
</organism>
<evidence type="ECO:0000256" key="4">
    <source>
        <dbReference type="ARBA" id="ARBA00022692"/>
    </source>
</evidence>
<reference evidence="9 10" key="1">
    <citation type="submission" date="2018-07" db="EMBL/GenBank/DDBJ databases">
        <title>High-quality-draft genome sequence of Gaiella occulta.</title>
        <authorList>
            <person name="Severino R."/>
            <person name="Froufe H.J.C."/>
            <person name="Rainey F.A."/>
            <person name="Barroso C."/>
            <person name="Albuquerque L."/>
            <person name="Lobo-Da-Cunha A."/>
            <person name="Da Costa M.S."/>
            <person name="Egas C."/>
        </authorList>
    </citation>
    <scope>NUCLEOTIDE SEQUENCE [LARGE SCALE GENOMIC DNA]</scope>
    <source>
        <strain evidence="9 10">F2-233</strain>
    </source>
</reference>
<evidence type="ECO:0000256" key="6">
    <source>
        <dbReference type="ARBA" id="ARBA00023136"/>
    </source>
</evidence>
<evidence type="ECO:0000256" key="7">
    <source>
        <dbReference type="SAM" id="Phobius"/>
    </source>
</evidence>
<evidence type="ECO:0000256" key="3">
    <source>
        <dbReference type="ARBA" id="ARBA00022448"/>
    </source>
</evidence>
<feature type="transmembrane region" description="Helical" evidence="7">
    <location>
        <begin position="61"/>
        <end position="81"/>
    </location>
</feature>
<dbReference type="OrthoDB" id="3294398at2"/>
<sequence>MTGDNGRVTLAELSITIALLGGLGLVASRFGLSAIPAYLLAGIILGPHEPKVLSLVQPSDVTAFAAEIGLIFLLFFLGLEFSVERLVRSGRHVGLGGALDLVVNAGLGLLVGVATFGVSFAAVVLAACIYVSSSAIAVKALIDFRRLADDETDLVLAILLFEDIAIAAVLGFVATGGGSLGSTAGVGATALAFVGASLVVSRLLGPAIGRLLGRLELELFLIAVFGFVIGMSALAKELDLSEAVGALMAGVVLSDSGVREDIERRFFALRDVFGALFFFAFALTIDVAKIGEVGWIVLAALLLTLVGKVGVGFLAGKLGGLSPRRSLNAGAALVAHGEFTIILAQLAAGNLALTLSQRGDIAAFAGLYVLVTATAGVVLMKESKALGRRLLPARA</sequence>
<evidence type="ECO:0000256" key="1">
    <source>
        <dbReference type="ARBA" id="ARBA00004141"/>
    </source>
</evidence>
<dbReference type="Proteomes" id="UP000254134">
    <property type="component" value="Unassembled WGS sequence"/>
</dbReference>
<reference evidence="10" key="2">
    <citation type="journal article" date="2019" name="MicrobiologyOpen">
        <title>High-quality draft genome sequence of Gaiella occulta isolated from a 150 meter deep mineral water borehole and comparison with the genome sequences of other deep-branching lineages of the phylum Actinobacteria.</title>
        <authorList>
            <person name="Severino R."/>
            <person name="Froufe H.J.C."/>
            <person name="Barroso C."/>
            <person name="Albuquerque L."/>
            <person name="Lobo-da-Cunha A."/>
            <person name="da Costa M.S."/>
            <person name="Egas C."/>
        </authorList>
    </citation>
    <scope>NUCLEOTIDE SEQUENCE [LARGE SCALE GENOMIC DNA]</scope>
    <source>
        <strain evidence="10">F2-233</strain>
    </source>
</reference>
<feature type="transmembrane region" description="Helical" evidence="7">
    <location>
        <begin position="293"/>
        <end position="315"/>
    </location>
</feature>
<keyword evidence="4 7" id="KW-0812">Transmembrane</keyword>
<comment type="similarity">
    <text evidence="2">Belongs to the monovalent cation:proton antiporter 2 (CPA2) transporter (TC 2.A.37) family.</text>
</comment>
<dbReference type="EMBL" id="QQZY01000009">
    <property type="protein sequence ID" value="RDI73482.1"/>
    <property type="molecule type" value="Genomic_DNA"/>
</dbReference>
<dbReference type="InterPro" id="IPR038770">
    <property type="entry name" value="Na+/solute_symporter_sf"/>
</dbReference>
<dbReference type="RefSeq" id="WP_114797230.1">
    <property type="nucleotide sequence ID" value="NZ_QQZY01000009.1"/>
</dbReference>
<proteinExistence type="inferred from homology"/>
<keyword evidence="3" id="KW-0813">Transport</keyword>
<feature type="domain" description="Cation/H+ exchanger transmembrane" evidence="8">
    <location>
        <begin position="15"/>
        <end position="378"/>
    </location>
</feature>
<dbReference type="AlphaFoldDB" id="A0A7M2YTK3"/>
<feature type="transmembrane region" description="Helical" evidence="7">
    <location>
        <begin position="267"/>
        <end position="287"/>
    </location>
</feature>
<feature type="transmembrane region" description="Helical" evidence="7">
    <location>
        <begin position="240"/>
        <end position="258"/>
    </location>
</feature>